<organism evidence="1 2">
    <name type="scientific">Mariprofundus aestuarium</name>
    <dbReference type="NCBI Taxonomy" id="1921086"/>
    <lineage>
        <taxon>Bacteria</taxon>
        <taxon>Pseudomonadati</taxon>
        <taxon>Pseudomonadota</taxon>
        <taxon>Candidatius Mariprofundia</taxon>
        <taxon>Mariprofundales</taxon>
        <taxon>Mariprofundaceae</taxon>
        <taxon>Mariprofundus</taxon>
    </lineage>
</organism>
<name>A0A2K8L4C5_MARES</name>
<keyword evidence="2" id="KW-1185">Reference proteome</keyword>
<evidence type="ECO:0000313" key="1">
    <source>
        <dbReference type="EMBL" id="ATX79086.1"/>
    </source>
</evidence>
<dbReference type="SUPFAM" id="SSF46548">
    <property type="entry name" value="alpha-helical ferredoxin"/>
    <property type="match status" value="1"/>
</dbReference>
<dbReference type="Proteomes" id="UP000231701">
    <property type="component" value="Chromosome"/>
</dbReference>
<sequence length="235" mass="26187">MKPSPNFDLLNANGLNMQAVFNLSDLPETIRTGLLEQTEIVSSFRQLILIGHGGRGMWEAVQASEFRENSDPIDSFSIDRVERWFAGQVPAADYEIIYPASKCIVPLQSLGRLAGWHHTSPFRIGINQAWGSWFAYRVAALADTDFAPTDRMQLASPCDSCVDKPCVSACPAGLLACGDFSLKGCIDYRLVSESSCKARCLARLACPVASEHRYSTEQINYHYGRSMKTIEEYYR</sequence>
<proteinExistence type="predicted"/>
<evidence type="ECO:0000313" key="2">
    <source>
        <dbReference type="Proteomes" id="UP000231701"/>
    </source>
</evidence>
<dbReference type="RefSeq" id="WP_100277018.1">
    <property type="nucleotide sequence ID" value="NZ_CP018799.1"/>
</dbReference>
<protein>
    <recommendedName>
        <fullName evidence="3">4Fe-4S ferredoxin-type domain-containing protein</fullName>
    </recommendedName>
</protein>
<dbReference type="AlphaFoldDB" id="A0A2K8L4C5"/>
<dbReference type="KEGG" id="maes:Ga0123461_0660"/>
<gene>
    <name evidence="1" type="ORF">Ga0123461_0660</name>
</gene>
<evidence type="ECO:0008006" key="3">
    <source>
        <dbReference type="Google" id="ProtNLM"/>
    </source>
</evidence>
<reference evidence="1 2" key="1">
    <citation type="submission" date="2016-12" db="EMBL/GenBank/DDBJ databases">
        <title>Isolation and genomic insights into novel planktonic Zetaproteobacteria from stratified waters of the Chesapeake Bay.</title>
        <authorList>
            <person name="McAllister S.M."/>
            <person name="Kato S."/>
            <person name="Chan C.S."/>
            <person name="Chiu B.K."/>
            <person name="Field E.K."/>
        </authorList>
    </citation>
    <scope>NUCLEOTIDE SEQUENCE [LARGE SCALE GENOMIC DNA]</scope>
    <source>
        <strain evidence="1 2">CP-5</strain>
    </source>
</reference>
<dbReference type="OrthoDB" id="6195205at2"/>
<dbReference type="EMBL" id="CP018799">
    <property type="protein sequence ID" value="ATX79086.1"/>
    <property type="molecule type" value="Genomic_DNA"/>
</dbReference>
<accession>A0A2K8L4C5</accession>